<keyword evidence="4" id="KW-1133">Transmembrane helix</keyword>
<evidence type="ECO:0000313" key="6">
    <source>
        <dbReference type="Proteomes" id="UP000000420"/>
    </source>
</evidence>
<dbReference type="GO" id="GO:0016020">
    <property type="term" value="C:membrane"/>
    <property type="evidence" value="ECO:0007669"/>
    <property type="project" value="TreeGrafter"/>
</dbReference>
<dbReference type="Gene3D" id="3.40.50.720">
    <property type="entry name" value="NAD(P)-binding Rossmann-like Domain"/>
    <property type="match status" value="1"/>
</dbReference>
<dbReference type="KEGG" id="xcb:XC_3167"/>
<dbReference type="RefSeq" id="WP_011036282.1">
    <property type="nucleotide sequence ID" value="NC_007086.1"/>
</dbReference>
<reference evidence="5 6" key="1">
    <citation type="journal article" date="2005" name="Genome Res.">
        <title>Comparative and functional genomic analyses of the pathogenicity of phytopathogen Xanthomonas campestris pv. campestris.</title>
        <authorList>
            <person name="Qian W."/>
            <person name="Jia Y."/>
            <person name="Ren S.X."/>
            <person name="He Y.Q."/>
            <person name="Feng J.X."/>
            <person name="Lu L.F."/>
            <person name="Sun Q."/>
            <person name="Ying G."/>
            <person name="Tang D.J."/>
            <person name="Tang H."/>
            <person name="Wu W."/>
            <person name="Hao P."/>
            <person name="Wang L."/>
            <person name="Jiang B.L."/>
            <person name="Zeng S."/>
            <person name="Gu W.Y."/>
            <person name="Lu G."/>
            <person name="Rong L."/>
            <person name="Tian Y."/>
            <person name="Yao Z."/>
            <person name="Fu G."/>
            <person name="Chen B."/>
            <person name="Fang R."/>
            <person name="Qiang B."/>
            <person name="Chen Z."/>
            <person name="Zhao G.P."/>
            <person name="Tang J.L."/>
            <person name="He C."/>
        </authorList>
    </citation>
    <scope>NUCLEOTIDE SEQUENCE [LARGE SCALE GENOMIC DNA]</scope>
    <source>
        <strain evidence="5 6">8004</strain>
    </source>
</reference>
<organism evidence="5 6">
    <name type="scientific">Xanthomonas campestris pv. campestris (strain 8004)</name>
    <dbReference type="NCBI Taxonomy" id="314565"/>
    <lineage>
        <taxon>Bacteria</taxon>
        <taxon>Pseudomonadati</taxon>
        <taxon>Pseudomonadota</taxon>
        <taxon>Gammaproteobacteria</taxon>
        <taxon>Lysobacterales</taxon>
        <taxon>Lysobacteraceae</taxon>
        <taxon>Xanthomonas</taxon>
    </lineage>
</organism>
<evidence type="ECO:0000256" key="4">
    <source>
        <dbReference type="SAM" id="Phobius"/>
    </source>
</evidence>
<dbReference type="Pfam" id="PF00106">
    <property type="entry name" value="adh_short"/>
    <property type="match status" value="1"/>
</dbReference>
<gene>
    <name evidence="5" type="ordered locus">XC_3167</name>
</gene>
<dbReference type="NCBIfam" id="NF004792">
    <property type="entry name" value="PRK06139.1"/>
    <property type="match status" value="1"/>
</dbReference>
<evidence type="ECO:0000256" key="2">
    <source>
        <dbReference type="ARBA" id="ARBA00023002"/>
    </source>
</evidence>
<dbReference type="InterPro" id="IPR036291">
    <property type="entry name" value="NAD(P)-bd_dom_sf"/>
</dbReference>
<keyword evidence="4" id="KW-0472">Membrane</keyword>
<dbReference type="SUPFAM" id="SSF51735">
    <property type="entry name" value="NAD(P)-binding Rossmann-fold domains"/>
    <property type="match status" value="1"/>
</dbReference>
<name>A0A0H2XA70_XANC8</name>
<dbReference type="HOGENOM" id="CLU_010194_2_1_6"/>
<dbReference type="EMBL" id="CP000050">
    <property type="protein sequence ID" value="AAY50211.1"/>
    <property type="molecule type" value="Genomic_DNA"/>
</dbReference>
<evidence type="ECO:0000256" key="1">
    <source>
        <dbReference type="ARBA" id="ARBA00006484"/>
    </source>
</evidence>
<sequence>MHRTHPAHVVISGASSGIGQATAEAFAERGARLVLAARGEEALQQVAERCRARGAEVLVVPTDVKQADQVQALATSARSFLGRIDLWFGNVGVGAVGTFHEVPIEASTAVVQANLIGRMHDAHAAIPIFVEQGHGVFVNMISLGGFAATPYAAAYSASKFGQRGFSEALRAELIDHPKVHVCDVYPYFVDTPGLSHGANYVGRRVTGPPMMLDTRTVAQAVVRLLDRPRNTVVIGPAVQAMRVGHALAPNLFARAMSRFFQRYFAQAPRVGRSSGNVFGPPAIAGGIDGGFRRRPAVRARAGRNTLAIGAAVAALATVAVLAAKRAR</sequence>
<keyword evidence="4" id="KW-0812">Transmembrane</keyword>
<dbReference type="PANTHER" id="PTHR44196:SF1">
    <property type="entry name" value="DEHYDROGENASE_REDUCTASE SDR FAMILY MEMBER 7B"/>
    <property type="match status" value="1"/>
</dbReference>
<dbReference type="PRINTS" id="PR00080">
    <property type="entry name" value="SDRFAMILY"/>
</dbReference>
<dbReference type="InterPro" id="IPR002347">
    <property type="entry name" value="SDR_fam"/>
</dbReference>
<comment type="similarity">
    <text evidence="1 3">Belongs to the short-chain dehydrogenases/reductases (SDR) family.</text>
</comment>
<evidence type="ECO:0000256" key="3">
    <source>
        <dbReference type="RuleBase" id="RU000363"/>
    </source>
</evidence>
<protein>
    <submittedName>
        <fullName evidence="5">Oxidoreductase</fullName>
    </submittedName>
</protein>
<evidence type="ECO:0000313" key="5">
    <source>
        <dbReference type="EMBL" id="AAY50211.1"/>
    </source>
</evidence>
<dbReference type="GO" id="GO:0016491">
    <property type="term" value="F:oxidoreductase activity"/>
    <property type="evidence" value="ECO:0007669"/>
    <property type="project" value="UniProtKB-KW"/>
</dbReference>
<accession>A0A0H2XA70</accession>
<keyword evidence="2" id="KW-0560">Oxidoreductase</keyword>
<dbReference type="AlphaFoldDB" id="A0A0H2XA70"/>
<dbReference type="PANTHER" id="PTHR44196">
    <property type="entry name" value="DEHYDROGENASE/REDUCTASE SDR FAMILY MEMBER 7B"/>
    <property type="match status" value="1"/>
</dbReference>
<dbReference type="PRINTS" id="PR00081">
    <property type="entry name" value="GDHRDH"/>
</dbReference>
<feature type="transmembrane region" description="Helical" evidence="4">
    <location>
        <begin position="305"/>
        <end position="323"/>
    </location>
</feature>
<proteinExistence type="inferred from homology"/>
<dbReference type="Proteomes" id="UP000000420">
    <property type="component" value="Chromosome"/>
</dbReference>